<organism evidence="2 3">
    <name type="scientific">Punica granatum</name>
    <name type="common">Pomegranate</name>
    <dbReference type="NCBI Taxonomy" id="22663"/>
    <lineage>
        <taxon>Eukaryota</taxon>
        <taxon>Viridiplantae</taxon>
        <taxon>Streptophyta</taxon>
        <taxon>Embryophyta</taxon>
        <taxon>Tracheophyta</taxon>
        <taxon>Spermatophyta</taxon>
        <taxon>Magnoliopsida</taxon>
        <taxon>eudicotyledons</taxon>
        <taxon>Gunneridae</taxon>
        <taxon>Pentapetalae</taxon>
        <taxon>rosids</taxon>
        <taxon>malvids</taxon>
        <taxon>Myrtales</taxon>
        <taxon>Lythraceae</taxon>
        <taxon>Punica</taxon>
    </lineage>
</organism>
<proteinExistence type="predicted"/>
<dbReference type="Proteomes" id="UP000197138">
    <property type="component" value="Unassembled WGS sequence"/>
</dbReference>
<feature type="region of interest" description="Disordered" evidence="1">
    <location>
        <begin position="14"/>
        <end position="70"/>
    </location>
</feature>
<accession>A0A218WAZ9</accession>
<comment type="caution">
    <text evidence="2">The sequence shown here is derived from an EMBL/GenBank/DDBJ whole genome shotgun (WGS) entry which is preliminary data.</text>
</comment>
<evidence type="ECO:0000313" key="2">
    <source>
        <dbReference type="EMBL" id="OWM69703.1"/>
    </source>
</evidence>
<reference evidence="3" key="1">
    <citation type="journal article" date="2017" name="Plant J.">
        <title>The pomegranate (Punica granatum L.) genome and the genomics of punicalagin biosynthesis.</title>
        <authorList>
            <person name="Qin G."/>
            <person name="Xu C."/>
            <person name="Ming R."/>
            <person name="Tang H."/>
            <person name="Guyot R."/>
            <person name="Kramer E.M."/>
            <person name="Hu Y."/>
            <person name="Yi X."/>
            <person name="Qi Y."/>
            <person name="Xu X."/>
            <person name="Gao Z."/>
            <person name="Pan H."/>
            <person name="Jian J."/>
            <person name="Tian Y."/>
            <person name="Yue Z."/>
            <person name="Xu Y."/>
        </authorList>
    </citation>
    <scope>NUCLEOTIDE SEQUENCE [LARGE SCALE GENOMIC DNA]</scope>
    <source>
        <strain evidence="3">cv. Dabenzi</strain>
    </source>
</reference>
<name>A0A218WAZ9_PUNGR</name>
<gene>
    <name evidence="2" type="ORF">CDL15_Pgr025552</name>
</gene>
<evidence type="ECO:0000256" key="1">
    <source>
        <dbReference type="SAM" id="MobiDB-lite"/>
    </source>
</evidence>
<dbReference type="AlphaFoldDB" id="A0A218WAZ9"/>
<protein>
    <submittedName>
        <fullName evidence="2">Uncharacterized protein</fullName>
    </submittedName>
</protein>
<dbReference type="EMBL" id="MTKT01004810">
    <property type="protein sequence ID" value="OWM69703.1"/>
    <property type="molecule type" value="Genomic_DNA"/>
</dbReference>
<feature type="compositionally biased region" description="Basic and acidic residues" evidence="1">
    <location>
        <begin position="21"/>
        <end position="30"/>
    </location>
</feature>
<evidence type="ECO:0000313" key="3">
    <source>
        <dbReference type="Proteomes" id="UP000197138"/>
    </source>
</evidence>
<sequence>MSYTNAPPVASLACGTISSHKPRDLSKHADPNTAMAAKTVGSRKSKSDVPTMLSGTHRISPGTSSGILMKPPCRLQPLELAEHPHEFLDEGSDREMAAVNAASGASDEANTVSTRSRVQVAAWRSTGWRVASCRKNESDDMAIKAKEK</sequence>